<dbReference type="Gene3D" id="1.10.10.140">
    <property type="entry name" value="Cytochrome c oxidase, subunit VIb"/>
    <property type="match status" value="1"/>
</dbReference>
<dbReference type="CDD" id="cd00926">
    <property type="entry name" value="Cyt_c_Oxidase_VIb"/>
    <property type="match status" value="1"/>
</dbReference>
<evidence type="ECO:0000256" key="2">
    <source>
        <dbReference type="ARBA" id="ARBA00023128"/>
    </source>
</evidence>
<proteinExistence type="predicted"/>
<dbReference type="InterPro" id="IPR036549">
    <property type="entry name" value="CX6/COA6-like_sf"/>
</dbReference>
<dbReference type="Ensembl" id="ENSSRHT00000046191.1">
    <property type="protein sequence ID" value="ENSSRHP00000044931.1"/>
    <property type="gene ID" value="ENSSRHG00000022681.1"/>
</dbReference>
<protein>
    <submittedName>
        <fullName evidence="4">Cytochrome c oxidase subunit 6B1</fullName>
    </submittedName>
</protein>
<dbReference type="PANTHER" id="PTHR11387">
    <property type="entry name" value="CYTOCHROME C OXIDASE SUBUNIT 6B"/>
    <property type="match status" value="1"/>
</dbReference>
<accession>A0A673IXL9</accession>
<keyword evidence="3" id="KW-1015">Disulfide bond</keyword>
<organism evidence="4 5">
    <name type="scientific">Sinocyclocheilus rhinocerous</name>
    <dbReference type="NCBI Taxonomy" id="307959"/>
    <lineage>
        <taxon>Eukaryota</taxon>
        <taxon>Metazoa</taxon>
        <taxon>Chordata</taxon>
        <taxon>Craniata</taxon>
        <taxon>Vertebrata</taxon>
        <taxon>Euteleostomi</taxon>
        <taxon>Actinopterygii</taxon>
        <taxon>Neopterygii</taxon>
        <taxon>Teleostei</taxon>
        <taxon>Ostariophysi</taxon>
        <taxon>Cypriniformes</taxon>
        <taxon>Cyprinidae</taxon>
        <taxon>Cyprininae</taxon>
        <taxon>Sinocyclocheilus</taxon>
    </lineage>
</organism>
<evidence type="ECO:0000256" key="3">
    <source>
        <dbReference type="ARBA" id="ARBA00023157"/>
    </source>
</evidence>
<reference evidence="4" key="1">
    <citation type="submission" date="2025-08" db="UniProtKB">
        <authorList>
            <consortium name="Ensembl"/>
        </authorList>
    </citation>
    <scope>IDENTIFICATION</scope>
</reference>
<evidence type="ECO:0000313" key="4">
    <source>
        <dbReference type="Ensembl" id="ENSSRHP00000044931.1"/>
    </source>
</evidence>
<dbReference type="Pfam" id="PF02297">
    <property type="entry name" value="COX6B"/>
    <property type="match status" value="1"/>
</dbReference>
<dbReference type="GO" id="GO:0045277">
    <property type="term" value="C:respiratory chain complex IV"/>
    <property type="evidence" value="ECO:0007669"/>
    <property type="project" value="InterPro"/>
</dbReference>
<evidence type="ECO:0000313" key="5">
    <source>
        <dbReference type="Proteomes" id="UP000472270"/>
    </source>
</evidence>
<name>A0A673IXL9_9TELE</name>
<dbReference type="SUPFAM" id="SSF47694">
    <property type="entry name" value="Cytochrome c oxidase subunit h"/>
    <property type="match status" value="1"/>
</dbReference>
<comment type="subcellular location">
    <subcellularLocation>
        <location evidence="1">Mitochondrion</location>
    </subcellularLocation>
</comment>
<dbReference type="AlphaFoldDB" id="A0A673IXL9"/>
<sequence>MSKKNIVIYENLFILCTDYYRCQKALDAKGVDTAPCDWYKRVYKSLCPLSWIEKWDSQREDGTFPGKL</sequence>
<reference evidence="4" key="2">
    <citation type="submission" date="2025-09" db="UniProtKB">
        <authorList>
            <consortium name="Ensembl"/>
        </authorList>
    </citation>
    <scope>IDENTIFICATION</scope>
</reference>
<dbReference type="InterPro" id="IPR048280">
    <property type="entry name" value="COX6B-like"/>
</dbReference>
<keyword evidence="2" id="KW-0496">Mitochondrion</keyword>
<evidence type="ECO:0000256" key="1">
    <source>
        <dbReference type="ARBA" id="ARBA00004173"/>
    </source>
</evidence>
<dbReference type="GO" id="GO:0005739">
    <property type="term" value="C:mitochondrion"/>
    <property type="evidence" value="ECO:0007669"/>
    <property type="project" value="UniProtKB-SubCell"/>
</dbReference>
<dbReference type="Proteomes" id="UP000472270">
    <property type="component" value="Unassembled WGS sequence"/>
</dbReference>
<keyword evidence="5" id="KW-1185">Reference proteome</keyword>
<dbReference type="InterPro" id="IPR003213">
    <property type="entry name" value="Cyt_c_oxidase_su6B"/>
</dbReference>